<protein>
    <submittedName>
        <fullName evidence="3">FAD-dependent monooxygenase</fullName>
    </submittedName>
</protein>
<comment type="caution">
    <text evidence="3">The sequence shown here is derived from an EMBL/GenBank/DDBJ whole genome shotgun (WGS) entry which is preliminary data.</text>
</comment>
<gene>
    <name evidence="3" type="ORF">ACGU38_37510</name>
</gene>
<proteinExistence type="predicted"/>
<organism evidence="3 4">
    <name type="scientific">Streptomyces rochei</name>
    <name type="common">Streptomyces parvullus</name>
    <dbReference type="NCBI Taxonomy" id="1928"/>
    <lineage>
        <taxon>Bacteria</taxon>
        <taxon>Bacillati</taxon>
        <taxon>Actinomycetota</taxon>
        <taxon>Actinomycetes</taxon>
        <taxon>Kitasatosporales</taxon>
        <taxon>Streptomycetaceae</taxon>
        <taxon>Streptomyces</taxon>
        <taxon>Streptomyces rochei group</taxon>
    </lineage>
</organism>
<name>A0ABW7ECY5_STRRO</name>
<dbReference type="EMBL" id="JBIENY010000528">
    <property type="protein sequence ID" value="MFG6301038.1"/>
    <property type="molecule type" value="Genomic_DNA"/>
</dbReference>
<keyword evidence="4" id="KW-1185">Reference proteome</keyword>
<dbReference type="InterPro" id="IPR002938">
    <property type="entry name" value="FAD-bd"/>
</dbReference>
<dbReference type="PRINTS" id="PR00420">
    <property type="entry name" value="RNGMNOXGNASE"/>
</dbReference>
<evidence type="ECO:0000313" key="3">
    <source>
        <dbReference type="EMBL" id="MFG6301038.1"/>
    </source>
</evidence>
<sequence length="415" mass="45185">MTLPNHRLTDTRTTPRRKALISGAGIAGPVLAYWLNRYGYAVTVVEKAGAPRSGGYPVDVRGTALEVVRRMGLLPRLREAHIDLRRLTFLEGDGSEVASLHPHTVTGGVAGKDLEVRRGDLTDALYTVVRDDVEFLFDDSIDTLDQSGHGVDVTLRGGSRRTFDVVLGADGMHSRTREMLFGPEEQFHHYLGYRFAVFTMPNTLGLSHETVMWNAPGRAAALYAVGNDDDVHGFLTFVHPEPPFDASPDPQAQRDLVVRVFADAGWQVPGMLAVLRDADDAFFDAVGQIRMPRWSSGRVALVGDAAYAPSFLTGQGTSLSLVGAYMLAHSLAGRDHTEGFAAYEHATRDFVTMNQALVGKGGATLFPTTPQALKERNDRLRHLSAMPSGEGRPAHSALTLPEPASTSWIRPHPAR</sequence>
<dbReference type="Gene3D" id="3.30.9.10">
    <property type="entry name" value="D-Amino Acid Oxidase, subunit A, domain 2"/>
    <property type="match status" value="1"/>
</dbReference>
<dbReference type="InterPro" id="IPR036188">
    <property type="entry name" value="FAD/NAD-bd_sf"/>
</dbReference>
<evidence type="ECO:0000259" key="2">
    <source>
        <dbReference type="Pfam" id="PF01494"/>
    </source>
</evidence>
<dbReference type="PANTHER" id="PTHR46865">
    <property type="entry name" value="OXIDOREDUCTASE-RELATED"/>
    <property type="match status" value="1"/>
</dbReference>
<evidence type="ECO:0000313" key="4">
    <source>
        <dbReference type="Proteomes" id="UP001605990"/>
    </source>
</evidence>
<keyword evidence="3" id="KW-0560">Oxidoreductase</keyword>
<feature type="region of interest" description="Disordered" evidence="1">
    <location>
        <begin position="384"/>
        <end position="415"/>
    </location>
</feature>
<evidence type="ECO:0000256" key="1">
    <source>
        <dbReference type="SAM" id="MobiDB-lite"/>
    </source>
</evidence>
<keyword evidence="3" id="KW-0503">Monooxygenase</keyword>
<accession>A0ABW7ECY5</accession>
<reference evidence="3 4" key="1">
    <citation type="submission" date="2024-10" db="EMBL/GenBank/DDBJ databases">
        <title>Draft genome assembly of a novel steroid transforming actinomycete isolated from African clawed frog Xenopus laevis.</title>
        <authorList>
            <person name="Bragin E."/>
            <person name="Kollerov V."/>
            <person name="Donova M.V."/>
        </authorList>
    </citation>
    <scope>NUCLEOTIDE SEQUENCE [LARGE SCALE GENOMIC DNA]</scope>
    <source>
        <strain evidence="3 4">MTOC-St3</strain>
    </source>
</reference>
<dbReference type="SUPFAM" id="SSF51905">
    <property type="entry name" value="FAD/NAD(P)-binding domain"/>
    <property type="match status" value="1"/>
</dbReference>
<dbReference type="GO" id="GO:0004497">
    <property type="term" value="F:monooxygenase activity"/>
    <property type="evidence" value="ECO:0007669"/>
    <property type="project" value="UniProtKB-KW"/>
</dbReference>
<dbReference type="Proteomes" id="UP001605990">
    <property type="component" value="Unassembled WGS sequence"/>
</dbReference>
<dbReference type="RefSeq" id="WP_046251497.1">
    <property type="nucleotide sequence ID" value="NZ_JBIENY010000528.1"/>
</dbReference>
<dbReference type="Pfam" id="PF01494">
    <property type="entry name" value="FAD_binding_3"/>
    <property type="match status" value="1"/>
</dbReference>
<dbReference type="PANTHER" id="PTHR46865:SF2">
    <property type="entry name" value="MONOOXYGENASE"/>
    <property type="match status" value="1"/>
</dbReference>
<dbReference type="InterPro" id="IPR051704">
    <property type="entry name" value="FAD_aromatic-hydroxylase"/>
</dbReference>
<dbReference type="Gene3D" id="3.50.50.60">
    <property type="entry name" value="FAD/NAD(P)-binding domain"/>
    <property type="match status" value="1"/>
</dbReference>
<feature type="domain" description="FAD-binding" evidence="2">
    <location>
        <begin position="18"/>
        <end position="350"/>
    </location>
</feature>